<dbReference type="AlphaFoldDB" id="B6AP74"/>
<sequence>MSKMRHQALEASVQYLVDKWDPIPDELADLLGVLEIKRQFSQRLKERMQNGERPERLIAYANDYTDIVYGRAFNVAAIETESRVFGVRTGE</sequence>
<accession>B6AP74</accession>
<evidence type="ECO:0000313" key="1">
    <source>
        <dbReference type="EMBL" id="EDZ39060.1"/>
    </source>
</evidence>
<protein>
    <submittedName>
        <fullName evidence="1">Uncharacterized protein</fullName>
    </submittedName>
</protein>
<dbReference type="EMBL" id="DS995260">
    <property type="protein sequence ID" value="EDZ39060.1"/>
    <property type="molecule type" value="Genomic_DNA"/>
</dbReference>
<reference evidence="1" key="1">
    <citation type="journal article" date="2004" name="Nature">
        <title>Community structure and metabolism through reconstruction of microbial genomes from the environment.</title>
        <authorList>
            <person name="Tyson G.W."/>
            <person name="Chapman J."/>
            <person name="Hugenholtz P."/>
            <person name="Allen E.E."/>
            <person name="Ram R.J."/>
            <person name="Richardson P.M."/>
            <person name="Solovyev V.V."/>
            <person name="Rubin E.M."/>
            <person name="Rokhsar D.S."/>
            <person name="Banfield J.F."/>
        </authorList>
    </citation>
    <scope>NUCLEOTIDE SEQUENCE [LARGE SCALE GENOMIC DNA]</scope>
</reference>
<proteinExistence type="predicted"/>
<reference evidence="1" key="2">
    <citation type="journal article" date="2008" name="PLoS Biol.">
        <title>Population genomic analysis of strain variation in Leptospirillum group II bacteria involved in acid mine drainage formation.</title>
        <authorList>
            <person name="Simmons S.L."/>
            <person name="Dibartolo G."/>
            <person name="Denef V.J."/>
            <person name="Goltsman D.S."/>
            <person name="Thelen M.P."/>
            <person name="Banfield J.F."/>
        </authorList>
    </citation>
    <scope>NUCLEOTIDE SEQUENCE [LARGE SCALE GENOMIC DNA]</scope>
</reference>
<gene>
    <name evidence="1" type="ORF">CGL2_08228001</name>
</gene>
<name>B6AP74_9BACT</name>
<organism evidence="1">
    <name type="scientific">Leptospirillum sp. Group II '5-way CG'</name>
    <dbReference type="NCBI Taxonomy" id="419541"/>
    <lineage>
        <taxon>Bacteria</taxon>
        <taxon>Pseudomonadati</taxon>
        <taxon>Nitrospirota</taxon>
        <taxon>Nitrospiria</taxon>
        <taxon>Nitrospirales</taxon>
        <taxon>Nitrospiraceae</taxon>
        <taxon>Leptospirillum</taxon>
    </lineage>
</organism>